<organism evidence="1 2">
    <name type="scientific">Lottia gigantea</name>
    <name type="common">Giant owl limpet</name>
    <dbReference type="NCBI Taxonomy" id="225164"/>
    <lineage>
        <taxon>Eukaryota</taxon>
        <taxon>Metazoa</taxon>
        <taxon>Spiralia</taxon>
        <taxon>Lophotrochozoa</taxon>
        <taxon>Mollusca</taxon>
        <taxon>Gastropoda</taxon>
        <taxon>Patellogastropoda</taxon>
        <taxon>Lottioidea</taxon>
        <taxon>Lottiidae</taxon>
        <taxon>Lottia</taxon>
    </lineage>
</organism>
<dbReference type="CTD" id="20243931"/>
<protein>
    <submittedName>
        <fullName evidence="1">Uncharacterized protein</fullName>
    </submittedName>
</protein>
<evidence type="ECO:0000313" key="2">
    <source>
        <dbReference type="Proteomes" id="UP000030746"/>
    </source>
</evidence>
<dbReference type="RefSeq" id="XP_009054419.1">
    <property type="nucleotide sequence ID" value="XM_009056171.1"/>
</dbReference>
<dbReference type="GeneID" id="20243931"/>
<dbReference type="Proteomes" id="UP000030746">
    <property type="component" value="Unassembled WGS sequence"/>
</dbReference>
<dbReference type="KEGG" id="lgi:LOTGIDRAFT_176697"/>
<keyword evidence="2" id="KW-1185">Reference proteome</keyword>
<dbReference type="EMBL" id="KB201740">
    <property type="protein sequence ID" value="ESO94893.1"/>
    <property type="molecule type" value="Genomic_DNA"/>
</dbReference>
<reference evidence="1 2" key="1">
    <citation type="journal article" date="2013" name="Nature">
        <title>Insights into bilaterian evolution from three spiralian genomes.</title>
        <authorList>
            <person name="Simakov O."/>
            <person name="Marletaz F."/>
            <person name="Cho S.J."/>
            <person name="Edsinger-Gonzales E."/>
            <person name="Havlak P."/>
            <person name="Hellsten U."/>
            <person name="Kuo D.H."/>
            <person name="Larsson T."/>
            <person name="Lv J."/>
            <person name="Arendt D."/>
            <person name="Savage R."/>
            <person name="Osoegawa K."/>
            <person name="de Jong P."/>
            <person name="Grimwood J."/>
            <person name="Chapman J.A."/>
            <person name="Shapiro H."/>
            <person name="Aerts A."/>
            <person name="Otillar R.P."/>
            <person name="Terry A.Y."/>
            <person name="Boore J.L."/>
            <person name="Grigoriev I.V."/>
            <person name="Lindberg D.R."/>
            <person name="Seaver E.C."/>
            <person name="Weisblat D.A."/>
            <person name="Putnam N.H."/>
            <person name="Rokhsar D.S."/>
        </authorList>
    </citation>
    <scope>NUCLEOTIDE SEQUENCE [LARGE SCALE GENOMIC DNA]</scope>
</reference>
<accession>V3ZTW5</accession>
<feature type="non-terminal residue" evidence="1">
    <location>
        <position position="1"/>
    </location>
</feature>
<name>V3ZTW5_LOTGI</name>
<evidence type="ECO:0000313" key="1">
    <source>
        <dbReference type="EMBL" id="ESO94893.1"/>
    </source>
</evidence>
<proteinExistence type="predicted"/>
<dbReference type="HOGENOM" id="CLU_1551474_0_0_1"/>
<dbReference type="AlphaFoldDB" id="V3ZTW5"/>
<gene>
    <name evidence="1" type="ORF">LOTGIDRAFT_176697</name>
</gene>
<sequence>TESQALIWANHNLKEQCELLELLLMYFKDFEADTDIFISLLNKFKVKLCLQRLTYYTEYLDNNQPNDLVKLCLQRLIYYTEYLDNNQPNDLVNLCLQRLTYYTEYLDNNQPNDLVKLCLQRLTYYTEYLDNNQPNDLLPTEQTSVFRLTNDKKPYEPYGDLILISDLIYNKLL</sequence>